<keyword evidence="2" id="KW-1185">Reference proteome</keyword>
<sequence length="54" mass="6413">MERSCMIIFAERVSIMPLNCLYFVFLMRDLRCWEAFGIRPMDIPRGMKDLLLIG</sequence>
<organism evidence="1 2">
    <name type="scientific">Tannerella sp. oral taxon BU063 isolate Cell 6/7/9</name>
    <dbReference type="NCBI Taxonomy" id="1411021"/>
    <lineage>
        <taxon>Bacteria</taxon>
        <taxon>Pseudomonadati</taxon>
        <taxon>Bacteroidota</taxon>
        <taxon>Bacteroidia</taxon>
        <taxon>Bacteroidales</taxon>
        <taxon>Tannerellaceae</taxon>
        <taxon>Tannerella</taxon>
    </lineage>
</organism>
<dbReference type="EMBL" id="AYYD01001171">
    <property type="protein sequence ID" value="ETK08533.1"/>
    <property type="molecule type" value="Genomic_DNA"/>
</dbReference>
<evidence type="ECO:0000313" key="2">
    <source>
        <dbReference type="Proteomes" id="UP000018874"/>
    </source>
</evidence>
<name>W2CNC6_9BACT</name>
<accession>W2CNC6</accession>
<gene>
    <name evidence="1" type="ORF">T231_12785</name>
</gene>
<dbReference type="Proteomes" id="UP000018874">
    <property type="component" value="Unassembled WGS sequence"/>
</dbReference>
<comment type="caution">
    <text evidence="1">The sequence shown here is derived from an EMBL/GenBank/DDBJ whole genome shotgun (WGS) entry which is preliminary data.</text>
</comment>
<dbReference type="AlphaFoldDB" id="W2CNC6"/>
<evidence type="ECO:0000313" key="1">
    <source>
        <dbReference type="EMBL" id="ETK08533.1"/>
    </source>
</evidence>
<proteinExistence type="predicted"/>
<protein>
    <submittedName>
        <fullName evidence="1">Uncharacterized protein</fullName>
    </submittedName>
</protein>
<reference evidence="1 2" key="1">
    <citation type="submission" date="2013-11" db="EMBL/GenBank/DDBJ databases">
        <title>Single cell genomics of uncultured Tannerella BU063 (oral taxon 286).</title>
        <authorList>
            <person name="Beall C.J."/>
            <person name="Campbell A.G."/>
            <person name="Griffen A.L."/>
            <person name="Podar M."/>
            <person name="Leys E.J."/>
        </authorList>
    </citation>
    <scope>NUCLEOTIDE SEQUENCE [LARGE SCALE GENOMIC DNA]</scope>
    <source>
        <strain evidence="1">Cell 6/7/9</strain>
    </source>
</reference>